<evidence type="ECO:0000313" key="4">
    <source>
        <dbReference type="Proteomes" id="UP000092665"/>
    </source>
</evidence>
<dbReference type="PANTHER" id="PTHR43525">
    <property type="entry name" value="PROTEIN MALY"/>
    <property type="match status" value="1"/>
</dbReference>
<dbReference type="Proteomes" id="UP000092665">
    <property type="component" value="Unassembled WGS sequence"/>
</dbReference>
<dbReference type="InterPro" id="IPR051798">
    <property type="entry name" value="Class-II_PLP-Dep_Aminotrans"/>
</dbReference>
<protein>
    <recommendedName>
        <fullName evidence="5">Cystathionine beta-lyase PatB</fullName>
    </recommendedName>
</protein>
<evidence type="ECO:0008006" key="5">
    <source>
        <dbReference type="Google" id="ProtNLM"/>
    </source>
</evidence>
<reference evidence="4" key="1">
    <citation type="submission" date="2015-11" db="EMBL/GenBank/DDBJ databases">
        <authorList>
            <person name="Tobias N.J."/>
            <person name="Mishra B."/>
            <person name="Gupta D.K."/>
            <person name="Thines M."/>
            <person name="Stinear T.P."/>
            <person name="Bode H.B."/>
        </authorList>
    </citation>
    <scope>NUCLEOTIDE SEQUENCE [LARGE SCALE GENOMIC DNA]</scope>
    <source>
        <strain evidence="4">PB45.5</strain>
    </source>
</reference>
<keyword evidence="2" id="KW-0663">Pyridoxal phosphate</keyword>
<dbReference type="AlphaFoldDB" id="A0A1B8YM95"/>
<evidence type="ECO:0000256" key="1">
    <source>
        <dbReference type="ARBA" id="ARBA00001933"/>
    </source>
</evidence>
<name>A0A1B8YM95_9GAMM</name>
<keyword evidence="4" id="KW-1185">Reference proteome</keyword>
<accession>A0A1B8YM95</accession>
<comment type="caution">
    <text evidence="3">The sequence shown here is derived from an EMBL/GenBank/DDBJ whole genome shotgun (WGS) entry which is preliminary data.</text>
</comment>
<dbReference type="Gene3D" id="3.90.1150.10">
    <property type="entry name" value="Aspartate Aminotransferase, domain 1"/>
    <property type="match status" value="1"/>
</dbReference>
<evidence type="ECO:0000313" key="3">
    <source>
        <dbReference type="EMBL" id="OCA56243.1"/>
    </source>
</evidence>
<gene>
    <name evidence="3" type="ORF">Phpb_00742</name>
</gene>
<dbReference type="EMBL" id="LOIC01000018">
    <property type="protein sequence ID" value="OCA56243.1"/>
    <property type="molecule type" value="Genomic_DNA"/>
</dbReference>
<dbReference type="InterPro" id="IPR015422">
    <property type="entry name" value="PyrdxlP-dep_Trfase_small"/>
</dbReference>
<organism evidence="3 4">
    <name type="scientific">Photorhabdus namnaonensis</name>
    <dbReference type="NCBI Taxonomy" id="1851568"/>
    <lineage>
        <taxon>Bacteria</taxon>
        <taxon>Pseudomonadati</taxon>
        <taxon>Pseudomonadota</taxon>
        <taxon>Gammaproteobacteria</taxon>
        <taxon>Enterobacterales</taxon>
        <taxon>Morganellaceae</taxon>
        <taxon>Photorhabdus</taxon>
    </lineage>
</organism>
<sequence>MKLPDFNQIIERYNTSSVKWDFLNRHLHLNKADLLPMWVSDFDFQYPKEVLQSLLPGSNRLVFKTS</sequence>
<dbReference type="PANTHER" id="PTHR43525:SF1">
    <property type="entry name" value="PROTEIN MALY"/>
    <property type="match status" value="1"/>
</dbReference>
<proteinExistence type="predicted"/>
<comment type="cofactor">
    <cofactor evidence="1">
        <name>pyridoxal 5'-phosphate</name>
        <dbReference type="ChEBI" id="CHEBI:597326"/>
    </cofactor>
</comment>
<evidence type="ECO:0000256" key="2">
    <source>
        <dbReference type="ARBA" id="ARBA00022898"/>
    </source>
</evidence>
<dbReference type="PATRIC" id="fig|29488.15.peg.817"/>